<name>A0A1H4CN92_9RHOB</name>
<organism evidence="3 4">
    <name type="scientific">Rubrimonas cliftonensis</name>
    <dbReference type="NCBI Taxonomy" id="89524"/>
    <lineage>
        <taxon>Bacteria</taxon>
        <taxon>Pseudomonadati</taxon>
        <taxon>Pseudomonadota</taxon>
        <taxon>Alphaproteobacteria</taxon>
        <taxon>Rhodobacterales</taxon>
        <taxon>Paracoccaceae</taxon>
        <taxon>Rubrimonas</taxon>
    </lineage>
</organism>
<keyword evidence="1" id="KW-1133">Transmembrane helix</keyword>
<evidence type="ECO:0000256" key="2">
    <source>
        <dbReference type="SAM" id="SignalP"/>
    </source>
</evidence>
<dbReference type="AlphaFoldDB" id="A0A1H4CN92"/>
<keyword evidence="1" id="KW-0472">Membrane</keyword>
<gene>
    <name evidence="3" type="ORF">SAMN05444370_107163</name>
</gene>
<feature type="signal peptide" evidence="2">
    <location>
        <begin position="1"/>
        <end position="20"/>
    </location>
</feature>
<keyword evidence="2" id="KW-0732">Signal</keyword>
<reference evidence="3 4" key="1">
    <citation type="submission" date="2016-10" db="EMBL/GenBank/DDBJ databases">
        <authorList>
            <person name="de Groot N.N."/>
        </authorList>
    </citation>
    <scope>NUCLEOTIDE SEQUENCE [LARGE SCALE GENOMIC DNA]</scope>
    <source>
        <strain evidence="3 4">DSM 15345</strain>
    </source>
</reference>
<evidence type="ECO:0000256" key="1">
    <source>
        <dbReference type="SAM" id="Phobius"/>
    </source>
</evidence>
<dbReference type="EMBL" id="FNQM01000007">
    <property type="protein sequence ID" value="SEA61915.1"/>
    <property type="molecule type" value="Genomic_DNA"/>
</dbReference>
<evidence type="ECO:0000313" key="3">
    <source>
        <dbReference type="EMBL" id="SEA61915.1"/>
    </source>
</evidence>
<proteinExistence type="predicted"/>
<keyword evidence="4" id="KW-1185">Reference proteome</keyword>
<feature type="chain" id="PRO_5011604453" evidence="2">
    <location>
        <begin position="21"/>
        <end position="309"/>
    </location>
</feature>
<evidence type="ECO:0000313" key="4">
    <source>
        <dbReference type="Proteomes" id="UP000198703"/>
    </source>
</evidence>
<protein>
    <submittedName>
        <fullName evidence="3">PEP-CTERM protein-sorting domain-containing protein</fullName>
    </submittedName>
</protein>
<feature type="transmembrane region" description="Helical" evidence="1">
    <location>
        <begin position="276"/>
        <end position="297"/>
    </location>
</feature>
<accession>A0A1H4CN92</accession>
<keyword evidence="1" id="KW-0812">Transmembrane</keyword>
<sequence>MVKRSLSICLAVLFAAGAHAATVNRVVIGEGGLGAAPCGDPPLKIDTSSVTGVSEESGTAGVNLFGTCQGFVKGVANNGFTAVRGLIDGTGHANSVVTVTASSRVEVTIMAPPGLATQLIPVTVNPYLSGSVSAAGLSDPLSVVGAGGVATSFAEIVLENAGTRSANSRRITAAASASQRNGGMDADGANYTSDLGASLTVRPSQPLFVTFLLNGVLQLNASPNSANGYGVVSVEADRTFSFDPFGPALILPAGYSAFAEGVIVDNRWIDPRAPVAAVPLPATLPLLATTLVLAGVARRRRAAGMARRG</sequence>
<dbReference type="Proteomes" id="UP000198703">
    <property type="component" value="Unassembled WGS sequence"/>
</dbReference>